<name>A0A5J4WIK0_9EUKA</name>
<dbReference type="GO" id="GO:0003676">
    <property type="term" value="F:nucleic acid binding"/>
    <property type="evidence" value="ECO:0007669"/>
    <property type="project" value="InterPro"/>
</dbReference>
<sequence>MTYRFLLAHNREAEYKPTQYYITQRISTQLQKIEGRQYQILIPTAVSSTIKTKQCVKQMLYDQSQEDFIEKWFDRLFIEAKQVKLDNKFDDDIPQRYEVPVIGYDCLKSATTLIFRNLNSDKYNVIDFPGSSTCPKHIIVKSTENSIHLKFLDAKNYVSDDMSFDDFINDFGNEQPADNIIDQSRQLLYAIDNRINDYFQYKIDMLSNTSLAKLSCLEKYAVDYWLSKENSYNEQDKRKKRRIHHNIAEKDYEYFKNIFMNERCHMCQAKFTDKNKPTLDRIDNDKSRTKTNVKPCYVYDLLRKDMVGGNSFVMHRENIAGETPNDIICLDFNSFYASCMSSVQHPLIPYTNHHMDYIHVIYGDTDKQYKKIHGKYPETVKIVDKKVDAPQDFQVKPLSKLNRPYFSPKLGSWEIDIVFSMYSRVIRANQIYLFCININTKYLVVFPLRDKSAGQIKNALQILVKNYHVTNIRGDGEKGFNGDTLKEFYQENKIKTFFTDSKFTNHNSVVDSVIRTIRNAFGNDSDKFADNDLMQEMVNMYNETPHSAYENKFTPQQANDNHDIEGIFIRQSQNKLYEIKQQQQKLGLLSFVPGNILMIHLDYSKTGHQFKKQRRNFNELAEFQRYSNGNVVAKLLKPYSDVNIIELPVQYCKLVASSSQWTIVPIKTPEEQMKIFTENVQQLKSPEEIAEIPKLTRRFKYATEEEARTAALLLKKKNRARDQQKIRDYKYRAVDSQLQLVRRLKRLVISDPEDLVQLHKIVDKYDER</sequence>
<protein>
    <recommendedName>
        <fullName evidence="1">Integrase catalytic domain-containing protein</fullName>
    </recommendedName>
</protein>
<organism evidence="2 3">
    <name type="scientific">Streblomastix strix</name>
    <dbReference type="NCBI Taxonomy" id="222440"/>
    <lineage>
        <taxon>Eukaryota</taxon>
        <taxon>Metamonada</taxon>
        <taxon>Preaxostyla</taxon>
        <taxon>Oxymonadida</taxon>
        <taxon>Streblomastigidae</taxon>
        <taxon>Streblomastix</taxon>
    </lineage>
</organism>
<evidence type="ECO:0000313" key="3">
    <source>
        <dbReference type="Proteomes" id="UP000324800"/>
    </source>
</evidence>
<dbReference type="SUPFAM" id="SSF53098">
    <property type="entry name" value="Ribonuclease H-like"/>
    <property type="match status" value="1"/>
</dbReference>
<evidence type="ECO:0000259" key="1">
    <source>
        <dbReference type="PROSITE" id="PS50994"/>
    </source>
</evidence>
<dbReference type="InterPro" id="IPR012337">
    <property type="entry name" value="RNaseH-like_sf"/>
</dbReference>
<feature type="domain" description="Integrase catalytic" evidence="1">
    <location>
        <begin position="400"/>
        <end position="563"/>
    </location>
</feature>
<dbReference type="EMBL" id="SNRW01001809">
    <property type="protein sequence ID" value="KAA6394934.1"/>
    <property type="molecule type" value="Genomic_DNA"/>
</dbReference>
<dbReference type="InterPro" id="IPR036397">
    <property type="entry name" value="RNaseH_sf"/>
</dbReference>
<accession>A0A5J4WIK0</accession>
<dbReference type="AlphaFoldDB" id="A0A5J4WIK0"/>
<comment type="caution">
    <text evidence="2">The sequence shown here is derived from an EMBL/GenBank/DDBJ whole genome shotgun (WGS) entry which is preliminary data.</text>
</comment>
<dbReference type="GO" id="GO:0015074">
    <property type="term" value="P:DNA integration"/>
    <property type="evidence" value="ECO:0007669"/>
    <property type="project" value="InterPro"/>
</dbReference>
<gene>
    <name evidence="2" type="ORF">EZS28_009540</name>
</gene>
<dbReference type="InterPro" id="IPR001584">
    <property type="entry name" value="Integrase_cat-core"/>
</dbReference>
<dbReference type="Proteomes" id="UP000324800">
    <property type="component" value="Unassembled WGS sequence"/>
</dbReference>
<proteinExistence type="predicted"/>
<reference evidence="2 3" key="1">
    <citation type="submission" date="2019-03" db="EMBL/GenBank/DDBJ databases">
        <title>Single cell metagenomics reveals metabolic interactions within the superorganism composed of flagellate Streblomastix strix and complex community of Bacteroidetes bacteria on its surface.</title>
        <authorList>
            <person name="Treitli S.C."/>
            <person name="Kolisko M."/>
            <person name="Husnik F."/>
            <person name="Keeling P."/>
            <person name="Hampl V."/>
        </authorList>
    </citation>
    <scope>NUCLEOTIDE SEQUENCE [LARGE SCALE GENOMIC DNA]</scope>
    <source>
        <strain evidence="2">ST1C</strain>
    </source>
</reference>
<dbReference type="PROSITE" id="PS50994">
    <property type="entry name" value="INTEGRASE"/>
    <property type="match status" value="1"/>
</dbReference>
<evidence type="ECO:0000313" key="2">
    <source>
        <dbReference type="EMBL" id="KAA6394934.1"/>
    </source>
</evidence>
<dbReference type="Gene3D" id="3.30.420.10">
    <property type="entry name" value="Ribonuclease H-like superfamily/Ribonuclease H"/>
    <property type="match status" value="1"/>
</dbReference>